<dbReference type="AlphaFoldDB" id="A0A6A4KWU0"/>
<feature type="non-terminal residue" evidence="2">
    <location>
        <position position="1"/>
    </location>
</feature>
<feature type="compositionally biased region" description="Basic and acidic residues" evidence="1">
    <location>
        <begin position="106"/>
        <end position="124"/>
    </location>
</feature>
<evidence type="ECO:0000313" key="2">
    <source>
        <dbReference type="EMBL" id="KAE9447851.1"/>
    </source>
</evidence>
<name>A0A6A4KWU0_9ERIC</name>
<dbReference type="EMBL" id="QEFC01003475">
    <property type="protein sequence ID" value="KAE9447851.1"/>
    <property type="molecule type" value="Genomic_DNA"/>
</dbReference>
<organism evidence="2 3">
    <name type="scientific">Rhododendron williamsianum</name>
    <dbReference type="NCBI Taxonomy" id="262921"/>
    <lineage>
        <taxon>Eukaryota</taxon>
        <taxon>Viridiplantae</taxon>
        <taxon>Streptophyta</taxon>
        <taxon>Embryophyta</taxon>
        <taxon>Tracheophyta</taxon>
        <taxon>Spermatophyta</taxon>
        <taxon>Magnoliopsida</taxon>
        <taxon>eudicotyledons</taxon>
        <taxon>Gunneridae</taxon>
        <taxon>Pentapetalae</taxon>
        <taxon>asterids</taxon>
        <taxon>Ericales</taxon>
        <taxon>Ericaceae</taxon>
        <taxon>Ericoideae</taxon>
        <taxon>Rhodoreae</taxon>
        <taxon>Rhododendron</taxon>
    </lineage>
</organism>
<evidence type="ECO:0000313" key="3">
    <source>
        <dbReference type="Proteomes" id="UP000428333"/>
    </source>
</evidence>
<gene>
    <name evidence="2" type="ORF">C3L33_20251</name>
</gene>
<comment type="caution">
    <text evidence="2">The sequence shown here is derived from an EMBL/GenBank/DDBJ whole genome shotgun (WGS) entry which is preliminary data.</text>
</comment>
<dbReference type="Proteomes" id="UP000428333">
    <property type="component" value="Linkage Group LG12"/>
</dbReference>
<protein>
    <submittedName>
        <fullName evidence="2">Uncharacterized protein</fullName>
    </submittedName>
</protein>
<reference evidence="2 3" key="1">
    <citation type="journal article" date="2019" name="Genome Biol. Evol.">
        <title>The Rhododendron genome and chromosomal organization provide insight into shared whole-genome duplications across the heath family (Ericaceae).</title>
        <authorList>
            <person name="Soza V.L."/>
            <person name="Lindsley D."/>
            <person name="Waalkes A."/>
            <person name="Ramage E."/>
            <person name="Patwardhan R.P."/>
            <person name="Burton J.N."/>
            <person name="Adey A."/>
            <person name="Kumar A."/>
            <person name="Qiu R."/>
            <person name="Shendure J."/>
            <person name="Hall B."/>
        </authorList>
    </citation>
    <scope>NUCLEOTIDE SEQUENCE [LARGE SCALE GENOMIC DNA]</scope>
    <source>
        <strain evidence="2">RSF 1966-606</strain>
    </source>
</reference>
<evidence type="ECO:0000256" key="1">
    <source>
        <dbReference type="SAM" id="MobiDB-lite"/>
    </source>
</evidence>
<feature type="compositionally biased region" description="Low complexity" evidence="1">
    <location>
        <begin position="140"/>
        <end position="158"/>
    </location>
</feature>
<keyword evidence="3" id="KW-1185">Reference proteome</keyword>
<feature type="region of interest" description="Disordered" evidence="1">
    <location>
        <begin position="100"/>
        <end position="163"/>
    </location>
</feature>
<accession>A0A6A4KWU0</accession>
<dbReference type="OrthoDB" id="10645890at2759"/>
<proteinExistence type="predicted"/>
<sequence>MPHALFSSTPQDAEKRDEKPVLFAEGVRVFLVSELSVHPGADFIRRVHGADPDSLGICYREMELGRFGVRQGHLPLLREPEGSQGLHQVRQRAAEMHALAGRRGRQLGEARPRPEPDGGRHEAAPEGVLPDLVDEPSSPGSGVRLARSSRASARSSVSDYEDEDVLAEDDIRIAGESISEVEDVSNVAMADLRAIAECMIPPVTPRSA</sequence>